<gene>
    <name evidence="1" type="ORF">AAA799E16_00402</name>
</gene>
<accession>A0A081S7I3</accession>
<organism evidence="1 2">
    <name type="scientific">Marine Group I thaumarchaeote SCGC AAA799-E16</name>
    <dbReference type="NCBI Taxonomy" id="1502292"/>
    <lineage>
        <taxon>Archaea</taxon>
        <taxon>Nitrososphaerota</taxon>
        <taxon>Marine Group I</taxon>
    </lineage>
</organism>
<dbReference type="AlphaFoldDB" id="A0A081S7I3"/>
<evidence type="ECO:0000313" key="2">
    <source>
        <dbReference type="Proteomes" id="UP000028027"/>
    </source>
</evidence>
<reference evidence="1 2" key="1">
    <citation type="submission" date="2014-06" db="EMBL/GenBank/DDBJ databases">
        <authorList>
            <person name="Ngugi D.K."/>
            <person name="Blom J."/>
            <person name="Alam I."/>
            <person name="Rashid M."/>
            <person name="Ba Alawi W."/>
            <person name="Zhang G."/>
            <person name="Hikmawan T."/>
            <person name="Guan Y."/>
            <person name="Antunes A."/>
            <person name="Siam R."/>
            <person name="Eldorry H."/>
            <person name="Bajic V."/>
            <person name="Stingl U."/>
        </authorList>
    </citation>
    <scope>NUCLEOTIDE SEQUENCE [LARGE SCALE GENOMIC DNA]</scope>
    <source>
        <strain evidence="1">SCGC AAA799-E16</strain>
    </source>
</reference>
<evidence type="ECO:0000313" key="1">
    <source>
        <dbReference type="EMBL" id="KER06886.1"/>
    </source>
</evidence>
<keyword evidence="2" id="KW-1185">Reference proteome</keyword>
<name>A0A081S7I3_9ARCH</name>
<dbReference type="EMBL" id="JNVL01000004">
    <property type="protein sequence ID" value="KER06886.1"/>
    <property type="molecule type" value="Genomic_DNA"/>
</dbReference>
<protein>
    <submittedName>
        <fullName evidence="1">Uncharacterized protein</fullName>
    </submittedName>
</protein>
<sequence>MKLIGIFLLFVLISGVMSFSSFDTFSDSSIPLKNIAAFAESGSSNDKDDDMVRETMIRTVRETMIRTVRETMIRTVRETIIP</sequence>
<comment type="caution">
    <text evidence="1">The sequence shown here is derived from an EMBL/GenBank/DDBJ whole genome shotgun (WGS) entry which is preliminary data.</text>
</comment>
<proteinExistence type="predicted"/>
<dbReference type="Proteomes" id="UP000028027">
    <property type="component" value="Unassembled WGS sequence"/>
</dbReference>